<keyword evidence="3" id="KW-1185">Reference proteome</keyword>
<feature type="compositionally biased region" description="Polar residues" evidence="1">
    <location>
        <begin position="145"/>
        <end position="159"/>
    </location>
</feature>
<feature type="compositionally biased region" description="Basic and acidic residues" evidence="1">
    <location>
        <begin position="238"/>
        <end position="249"/>
    </location>
</feature>
<feature type="region of interest" description="Disordered" evidence="1">
    <location>
        <begin position="119"/>
        <end position="163"/>
    </location>
</feature>
<dbReference type="AlphaFoldDB" id="A0A139AH48"/>
<feature type="region of interest" description="Disordered" evidence="1">
    <location>
        <begin position="1"/>
        <end position="49"/>
    </location>
</feature>
<evidence type="ECO:0000256" key="1">
    <source>
        <dbReference type="SAM" id="MobiDB-lite"/>
    </source>
</evidence>
<protein>
    <submittedName>
        <fullName evidence="2">Uncharacterized protein</fullName>
    </submittedName>
</protein>
<evidence type="ECO:0000313" key="2">
    <source>
        <dbReference type="EMBL" id="KXS15765.1"/>
    </source>
</evidence>
<evidence type="ECO:0000313" key="3">
    <source>
        <dbReference type="Proteomes" id="UP000070544"/>
    </source>
</evidence>
<dbReference type="EMBL" id="KQ965760">
    <property type="protein sequence ID" value="KXS15765.1"/>
    <property type="molecule type" value="Genomic_DNA"/>
</dbReference>
<organism evidence="2 3">
    <name type="scientific">Gonapodya prolifera (strain JEL478)</name>
    <name type="common">Monoblepharis prolifera</name>
    <dbReference type="NCBI Taxonomy" id="1344416"/>
    <lineage>
        <taxon>Eukaryota</taxon>
        <taxon>Fungi</taxon>
        <taxon>Fungi incertae sedis</taxon>
        <taxon>Chytridiomycota</taxon>
        <taxon>Chytridiomycota incertae sedis</taxon>
        <taxon>Monoblepharidomycetes</taxon>
        <taxon>Monoblepharidales</taxon>
        <taxon>Gonapodyaceae</taxon>
        <taxon>Gonapodya</taxon>
    </lineage>
</organism>
<proteinExistence type="predicted"/>
<dbReference type="Proteomes" id="UP000070544">
    <property type="component" value="Unassembled WGS sequence"/>
</dbReference>
<feature type="compositionally biased region" description="Polar residues" evidence="1">
    <location>
        <begin position="268"/>
        <end position="280"/>
    </location>
</feature>
<gene>
    <name evidence="2" type="ORF">M427DRAFT_155230</name>
</gene>
<reference evidence="2 3" key="1">
    <citation type="journal article" date="2015" name="Genome Biol. Evol.">
        <title>Phylogenomic analyses indicate that early fungi evolved digesting cell walls of algal ancestors of land plants.</title>
        <authorList>
            <person name="Chang Y."/>
            <person name="Wang S."/>
            <person name="Sekimoto S."/>
            <person name="Aerts A.L."/>
            <person name="Choi C."/>
            <person name="Clum A."/>
            <person name="LaButti K.M."/>
            <person name="Lindquist E.A."/>
            <person name="Yee Ngan C."/>
            <person name="Ohm R.A."/>
            <person name="Salamov A.A."/>
            <person name="Grigoriev I.V."/>
            <person name="Spatafora J.W."/>
            <person name="Berbee M.L."/>
        </authorList>
    </citation>
    <scope>NUCLEOTIDE SEQUENCE [LARGE SCALE GENOMIC DNA]</scope>
    <source>
        <strain evidence="2 3">JEL478</strain>
    </source>
</reference>
<feature type="compositionally biased region" description="Basic and acidic residues" evidence="1">
    <location>
        <begin position="1"/>
        <end position="26"/>
    </location>
</feature>
<feature type="region of interest" description="Disordered" evidence="1">
    <location>
        <begin position="238"/>
        <end position="282"/>
    </location>
</feature>
<accession>A0A139AH48</accession>
<sequence length="398" mass="43631">MAGRSAESRRSSRDPARKTQSDDRALHRWNSLPGDAWEAGNAGGHHSADVSLRRVFQRPRSMSLDGDAMYRGCSEVESSRDPMDFGTLPAIPPFRSESGLDRLATLCSRLLLSEDGNTIAGTSDEVNIQKPEPIPTPRHPEKSAQNHTSRVPSPASAHQSPRPMNAAIMTLQRRSRLAAVRVTRRHQYEHRSISSAPMSSARHVFMSTVEESASLSTVTPPPSELKDETMYDLMQVDSRQRTEAPDSRPKPPRGTDLTRRASRASGVLSATSSSAKTNRPSALVDTLRSLSTLLLTESSRPNSSFSKHHPAITPGSLASLVNVTHSSTKSKTSGSTSRTKVKLCDQPLVVDLGPYDRVRRKHIRCDPSGGRMLFPGEHASATMRQQEEQQLLWTSATC</sequence>
<name>A0A139AH48_GONPJ</name>